<keyword evidence="3" id="KW-1185">Reference proteome</keyword>
<proteinExistence type="predicted"/>
<evidence type="ECO:0000256" key="1">
    <source>
        <dbReference type="SAM" id="MobiDB-lite"/>
    </source>
</evidence>
<sequence>MTPSFIFSSVDDDFLTFAFKLQKYALCILRRHLHRHHVSVWGNCVLRSQKMPLTPIGASCAPPSPVFPAPSRDGHCGKGQSRLQSTFRKDHNGNQRSEGASYEPVLVMGRVEEAELVPVWESSPQPGELVCLLLHMRQ</sequence>
<evidence type="ECO:0000313" key="2">
    <source>
        <dbReference type="EMBL" id="KAG9337283.1"/>
    </source>
</evidence>
<dbReference type="EMBL" id="JAFBMS010000091">
    <property type="protein sequence ID" value="KAG9337283.1"/>
    <property type="molecule type" value="Genomic_DNA"/>
</dbReference>
<dbReference type="AlphaFoldDB" id="A0A8T2NA24"/>
<protein>
    <submittedName>
        <fullName evidence="2">Uncharacterized protein</fullName>
    </submittedName>
</protein>
<evidence type="ECO:0000313" key="3">
    <source>
        <dbReference type="Proteomes" id="UP000824540"/>
    </source>
</evidence>
<gene>
    <name evidence="2" type="ORF">JZ751_029569</name>
</gene>
<reference evidence="2" key="1">
    <citation type="thesis" date="2021" institute="BYU ScholarsArchive" country="Provo, UT, USA">
        <title>Applications of and Algorithms for Genome Assembly and Genomic Analyses with an Emphasis on Marine Teleosts.</title>
        <authorList>
            <person name="Pickett B.D."/>
        </authorList>
    </citation>
    <scope>NUCLEOTIDE SEQUENCE</scope>
    <source>
        <strain evidence="2">HI-2016</strain>
    </source>
</reference>
<feature type="region of interest" description="Disordered" evidence="1">
    <location>
        <begin position="69"/>
        <end position="100"/>
    </location>
</feature>
<organism evidence="2 3">
    <name type="scientific">Albula glossodonta</name>
    <name type="common">roundjaw bonefish</name>
    <dbReference type="NCBI Taxonomy" id="121402"/>
    <lineage>
        <taxon>Eukaryota</taxon>
        <taxon>Metazoa</taxon>
        <taxon>Chordata</taxon>
        <taxon>Craniata</taxon>
        <taxon>Vertebrata</taxon>
        <taxon>Euteleostomi</taxon>
        <taxon>Actinopterygii</taxon>
        <taxon>Neopterygii</taxon>
        <taxon>Teleostei</taxon>
        <taxon>Albuliformes</taxon>
        <taxon>Albulidae</taxon>
        <taxon>Albula</taxon>
    </lineage>
</organism>
<comment type="caution">
    <text evidence="2">The sequence shown here is derived from an EMBL/GenBank/DDBJ whole genome shotgun (WGS) entry which is preliminary data.</text>
</comment>
<accession>A0A8T2NA24</accession>
<name>A0A8T2NA24_9TELE</name>
<dbReference type="Proteomes" id="UP000824540">
    <property type="component" value="Unassembled WGS sequence"/>
</dbReference>